<gene>
    <name evidence="1" type="ORF">BV25DRAFT_356755</name>
</gene>
<sequence>MKDNHETPSALQPTRDNLLRELKRLVKDPLPGDQYTLTYSGHSSQEATEDDEEEEDKFDELLITSDLQSIVDNQLRDILVDPLPAGCSFTAFFDSCHSGTMLDLPHHYCNAVYVPWVSKGERRTKTMQNPNTRRYAVQQAGSPARVLPSFARVLERRTVIMPKFTEKSRLLINTRVPASSLPGARGRKRARSSAVSPLRQCDSPTSRLPCEGFCPHDESWRAVKPSVVSLSSCSDAQRSWEGEKGSMSQIVCKYLRLYPRSSYKDLMVHVNFELHEQARSLHEWTMTTKKNAPPGTPPIDGEKDNFQVPELGSLVRLVSLHSDAPMSLIDTCAVEHGR</sequence>
<reference evidence="1" key="2">
    <citation type="journal article" date="2022" name="New Phytol.">
        <title>Evolutionary transition to the ectomycorrhizal habit in the genomes of a hyperdiverse lineage of mushroom-forming fungi.</title>
        <authorList>
            <person name="Looney B."/>
            <person name="Miyauchi S."/>
            <person name="Morin E."/>
            <person name="Drula E."/>
            <person name="Courty P.E."/>
            <person name="Kohler A."/>
            <person name="Kuo A."/>
            <person name="LaButti K."/>
            <person name="Pangilinan J."/>
            <person name="Lipzen A."/>
            <person name="Riley R."/>
            <person name="Andreopoulos W."/>
            <person name="He G."/>
            <person name="Johnson J."/>
            <person name="Nolan M."/>
            <person name="Tritt A."/>
            <person name="Barry K.W."/>
            <person name="Grigoriev I.V."/>
            <person name="Nagy L.G."/>
            <person name="Hibbett D."/>
            <person name="Henrissat B."/>
            <person name="Matheny P.B."/>
            <person name="Labbe J."/>
            <person name="Martin F.M."/>
        </authorList>
    </citation>
    <scope>NUCLEOTIDE SEQUENCE</scope>
    <source>
        <strain evidence="1">HHB10654</strain>
    </source>
</reference>
<evidence type="ECO:0000313" key="1">
    <source>
        <dbReference type="EMBL" id="KAI0063755.1"/>
    </source>
</evidence>
<dbReference type="EMBL" id="MU277201">
    <property type="protein sequence ID" value="KAI0063755.1"/>
    <property type="molecule type" value="Genomic_DNA"/>
</dbReference>
<comment type="caution">
    <text evidence="1">The sequence shown here is derived from an EMBL/GenBank/DDBJ whole genome shotgun (WGS) entry which is preliminary data.</text>
</comment>
<evidence type="ECO:0000313" key="2">
    <source>
        <dbReference type="Proteomes" id="UP000814140"/>
    </source>
</evidence>
<name>A0ACB8T4T0_9AGAM</name>
<organism evidence="1 2">
    <name type="scientific">Artomyces pyxidatus</name>
    <dbReference type="NCBI Taxonomy" id="48021"/>
    <lineage>
        <taxon>Eukaryota</taxon>
        <taxon>Fungi</taxon>
        <taxon>Dikarya</taxon>
        <taxon>Basidiomycota</taxon>
        <taxon>Agaricomycotina</taxon>
        <taxon>Agaricomycetes</taxon>
        <taxon>Russulales</taxon>
        <taxon>Auriscalpiaceae</taxon>
        <taxon>Artomyces</taxon>
    </lineage>
</organism>
<dbReference type="Proteomes" id="UP000814140">
    <property type="component" value="Unassembled WGS sequence"/>
</dbReference>
<accession>A0ACB8T4T0</accession>
<protein>
    <submittedName>
        <fullName evidence="1">Uncharacterized protein</fullName>
    </submittedName>
</protein>
<reference evidence="1" key="1">
    <citation type="submission" date="2021-03" db="EMBL/GenBank/DDBJ databases">
        <authorList>
            <consortium name="DOE Joint Genome Institute"/>
            <person name="Ahrendt S."/>
            <person name="Looney B.P."/>
            <person name="Miyauchi S."/>
            <person name="Morin E."/>
            <person name="Drula E."/>
            <person name="Courty P.E."/>
            <person name="Chicoki N."/>
            <person name="Fauchery L."/>
            <person name="Kohler A."/>
            <person name="Kuo A."/>
            <person name="Labutti K."/>
            <person name="Pangilinan J."/>
            <person name="Lipzen A."/>
            <person name="Riley R."/>
            <person name="Andreopoulos W."/>
            <person name="He G."/>
            <person name="Johnson J."/>
            <person name="Barry K.W."/>
            <person name="Grigoriev I.V."/>
            <person name="Nagy L."/>
            <person name="Hibbett D."/>
            <person name="Henrissat B."/>
            <person name="Matheny P.B."/>
            <person name="Labbe J."/>
            <person name="Martin F."/>
        </authorList>
    </citation>
    <scope>NUCLEOTIDE SEQUENCE</scope>
    <source>
        <strain evidence="1">HHB10654</strain>
    </source>
</reference>
<keyword evidence="2" id="KW-1185">Reference proteome</keyword>
<proteinExistence type="predicted"/>